<proteinExistence type="predicted"/>
<dbReference type="InterPro" id="IPR020845">
    <property type="entry name" value="AMP-binding_CS"/>
</dbReference>
<dbReference type="PANTHER" id="PTHR43767:SF8">
    <property type="entry name" value="LONG-CHAIN-FATTY-ACID--COA LIGASE"/>
    <property type="match status" value="1"/>
</dbReference>
<dbReference type="Pfam" id="PF00501">
    <property type="entry name" value="AMP-binding"/>
    <property type="match status" value="1"/>
</dbReference>
<dbReference type="InterPro" id="IPR045851">
    <property type="entry name" value="AMP-bd_C_sf"/>
</dbReference>
<evidence type="ECO:0000256" key="1">
    <source>
        <dbReference type="ARBA" id="ARBA00022598"/>
    </source>
</evidence>
<evidence type="ECO:0000259" key="2">
    <source>
        <dbReference type="Pfam" id="PF00501"/>
    </source>
</evidence>
<sequence>MLNTVPVSHAQLLQFADRIALDDGEQQLSYHELALQVSILSAWLVASPYQRIAISGDNSIAWVIADLALAQANKIAIPVPVFFSAQQQQFMLAEAGVELVLQTQPSEQSQPTVINGLWAKRLNPVEHQATSMPISSGKITFTSGTTSTPKGVCLSWKQQAATCDGLQQALAEQFSGAPQLHYCLLPLATLLENVAGVYLPLRLGQRVLMLSAAKTGLAGSSGLDLPTFIASLLQYRPASLILTPQLLQALLLICRQHPELSRTFRFIAVGGAHCAKALLTQAAALKLPIFQGYGLSEAGSVVALNLPQQQRQNSVGKPLPHVAVRVRQQHIEVNGQLFSGYLGEMPRDPEAWLDTGDLGYLDEDGYLVIQGRSKHLLISSYGRNISPEWLEAELQSCPAIAQAMVLGDAKPWLSVVLTLRANASKQTLQQQLSQLNTQLPDYARLRTVLVINTPFTQANQQLTANGRLRRQPIIEQYQTAIEQLYQQQPDPLIPTIMAVAAKEELTYEFF</sequence>
<keyword evidence="4" id="KW-1185">Reference proteome</keyword>
<dbReference type="InterPro" id="IPR050237">
    <property type="entry name" value="ATP-dep_AMP-bd_enzyme"/>
</dbReference>
<dbReference type="InterPro" id="IPR042099">
    <property type="entry name" value="ANL_N_sf"/>
</dbReference>
<dbReference type="Proteomes" id="UP000633814">
    <property type="component" value="Unassembled WGS sequence"/>
</dbReference>
<evidence type="ECO:0000313" key="4">
    <source>
        <dbReference type="Proteomes" id="UP000633814"/>
    </source>
</evidence>
<dbReference type="RefSeq" id="WP_226750795.1">
    <property type="nucleotide sequence ID" value="NZ_JAEINI020000004.1"/>
</dbReference>
<evidence type="ECO:0000313" key="3">
    <source>
        <dbReference type="EMBL" id="MCB5226698.1"/>
    </source>
</evidence>
<dbReference type="PANTHER" id="PTHR43767">
    <property type="entry name" value="LONG-CHAIN-FATTY-ACID--COA LIGASE"/>
    <property type="match status" value="1"/>
</dbReference>
<dbReference type="SUPFAM" id="SSF56801">
    <property type="entry name" value="Acetyl-CoA synthetase-like"/>
    <property type="match status" value="1"/>
</dbReference>
<dbReference type="PROSITE" id="PS00455">
    <property type="entry name" value="AMP_BINDING"/>
    <property type="match status" value="1"/>
</dbReference>
<dbReference type="Pfam" id="PF23562">
    <property type="entry name" value="AMP-binding_C_3"/>
    <property type="match status" value="1"/>
</dbReference>
<dbReference type="Gene3D" id="3.30.300.30">
    <property type="match status" value="1"/>
</dbReference>
<accession>A0ABS8C2Y3</accession>
<keyword evidence="1" id="KW-0436">Ligase</keyword>
<gene>
    <name evidence="3" type="ORF">JAO78_007685</name>
</gene>
<dbReference type="Gene3D" id="3.40.50.12780">
    <property type="entry name" value="N-terminal domain of ligase-like"/>
    <property type="match status" value="1"/>
</dbReference>
<comment type="caution">
    <text evidence="3">The sequence shown here is derived from an EMBL/GenBank/DDBJ whole genome shotgun (WGS) entry which is preliminary data.</text>
</comment>
<feature type="domain" description="AMP-dependent synthetase/ligase" evidence="2">
    <location>
        <begin position="12"/>
        <end position="330"/>
    </location>
</feature>
<reference evidence="3 4" key="1">
    <citation type="submission" date="2021-10" db="EMBL/GenBank/DDBJ databases">
        <title>Alishewanella koreense sp. nov. isolated from seawater of southwestern coast in South Korea and the proposal for the reclassification of Rheinheimera perlucida and Rheinheimera tuosuensis as Arsukibacterium perlucida and Arsukibacterium tuosuensis.</title>
        <authorList>
            <person name="Kim K.H."/>
            <person name="Ruan W."/>
            <person name="Kim K.R."/>
            <person name="Baek J.H."/>
            <person name="Jeon C.O."/>
        </authorList>
    </citation>
    <scope>NUCLEOTIDE SEQUENCE [LARGE SCALE GENOMIC DNA]</scope>
    <source>
        <strain evidence="3 4">16-MA</strain>
    </source>
</reference>
<protein>
    <submittedName>
        <fullName evidence="3">AMP-binding protein</fullName>
    </submittedName>
</protein>
<dbReference type="InterPro" id="IPR000873">
    <property type="entry name" value="AMP-dep_synth/lig_dom"/>
</dbReference>
<name>A0ABS8C2Y3_9ALTE</name>
<organism evidence="3 4">
    <name type="scientific">Alishewanella maricola</name>
    <dbReference type="NCBI Taxonomy" id="2795740"/>
    <lineage>
        <taxon>Bacteria</taxon>
        <taxon>Pseudomonadati</taxon>
        <taxon>Pseudomonadota</taxon>
        <taxon>Gammaproteobacteria</taxon>
        <taxon>Alteromonadales</taxon>
        <taxon>Alteromonadaceae</taxon>
        <taxon>Alishewanella</taxon>
    </lineage>
</organism>
<dbReference type="EMBL" id="JAEINI020000004">
    <property type="protein sequence ID" value="MCB5226698.1"/>
    <property type="molecule type" value="Genomic_DNA"/>
</dbReference>